<dbReference type="InterPro" id="IPR020904">
    <property type="entry name" value="Sc_DH/Rdtase_CS"/>
</dbReference>
<keyword evidence="2" id="KW-0560">Oxidoreductase</keyword>
<gene>
    <name evidence="4" type="ORF">EYC87_07190</name>
</gene>
<dbReference type="PRINTS" id="PR00080">
    <property type="entry name" value="SDRFAMILY"/>
</dbReference>
<feature type="domain" description="Ketoreductase" evidence="3">
    <location>
        <begin position="1"/>
        <end position="182"/>
    </location>
</feature>
<dbReference type="EMBL" id="SHNP01000002">
    <property type="protein sequence ID" value="MCX2973369.1"/>
    <property type="molecule type" value="Genomic_DNA"/>
</dbReference>
<evidence type="ECO:0000313" key="5">
    <source>
        <dbReference type="Proteomes" id="UP001143307"/>
    </source>
</evidence>
<evidence type="ECO:0000256" key="2">
    <source>
        <dbReference type="ARBA" id="ARBA00023002"/>
    </source>
</evidence>
<dbReference type="InterPro" id="IPR036291">
    <property type="entry name" value="NAD(P)-bd_dom_sf"/>
</dbReference>
<dbReference type="Gene3D" id="3.40.50.720">
    <property type="entry name" value="NAD(P)-binding Rossmann-like Domain"/>
    <property type="match status" value="1"/>
</dbReference>
<organism evidence="4 5">
    <name type="scientific">Candidatus Seongchinamella marina</name>
    <dbReference type="NCBI Taxonomy" id="2518990"/>
    <lineage>
        <taxon>Bacteria</taxon>
        <taxon>Pseudomonadati</taxon>
        <taxon>Pseudomonadota</taxon>
        <taxon>Gammaproteobacteria</taxon>
        <taxon>Cellvibrionales</taxon>
        <taxon>Halieaceae</taxon>
        <taxon>Seongchinamella</taxon>
    </lineage>
</organism>
<dbReference type="SUPFAM" id="SSF51735">
    <property type="entry name" value="NAD(P)-binding Rossmann-fold domains"/>
    <property type="match status" value="1"/>
</dbReference>
<comment type="similarity">
    <text evidence="1">Belongs to the short-chain dehydrogenases/reductases (SDR) family.</text>
</comment>
<accession>A0ABT3SU20</accession>
<dbReference type="InterPro" id="IPR057326">
    <property type="entry name" value="KR_dom"/>
</dbReference>
<reference evidence="4" key="1">
    <citation type="submission" date="2019-02" db="EMBL/GenBank/DDBJ databases">
        <authorList>
            <person name="Li S.-H."/>
        </authorList>
    </citation>
    <scope>NUCLEOTIDE SEQUENCE</scope>
    <source>
        <strain evidence="4">IMCC8485</strain>
    </source>
</reference>
<protein>
    <submittedName>
        <fullName evidence="4">SDR family oxidoreductase</fullName>
    </submittedName>
</protein>
<dbReference type="PRINTS" id="PR00081">
    <property type="entry name" value="GDHRDH"/>
</dbReference>
<dbReference type="SMART" id="SM00822">
    <property type="entry name" value="PKS_KR"/>
    <property type="match status" value="1"/>
</dbReference>
<dbReference type="InterPro" id="IPR002347">
    <property type="entry name" value="SDR_fam"/>
</dbReference>
<sequence length="243" mass="25270">MITGASGGVGYECASLFASEGANVFLVGRDSARLQIASRKLAKMSGVHLNHLAGDICQSAFAGEAFKFATQAFNQPVDILVNNAGAIVRSDAINTTDDQWREVMAVNVDSVFYLSRAAARQMPEGSAIINISSTCGQVGVAGLAAYCAGKGAVNQLTRAMALELALRKISVNAVAPGAIDSPMLYAMHAIGVSREQVQKENLAQIPIGQLATPQDVARAVLFLASEPHMTGTVLALDGGYTAA</sequence>
<keyword evidence="5" id="KW-1185">Reference proteome</keyword>
<dbReference type="PANTHER" id="PTHR42760:SF133">
    <property type="entry name" value="3-OXOACYL-[ACYL-CARRIER-PROTEIN] REDUCTASE"/>
    <property type="match status" value="1"/>
</dbReference>
<dbReference type="Pfam" id="PF13561">
    <property type="entry name" value="adh_short_C2"/>
    <property type="match status" value="1"/>
</dbReference>
<dbReference type="PANTHER" id="PTHR42760">
    <property type="entry name" value="SHORT-CHAIN DEHYDROGENASES/REDUCTASES FAMILY MEMBER"/>
    <property type="match status" value="1"/>
</dbReference>
<dbReference type="PROSITE" id="PS00061">
    <property type="entry name" value="ADH_SHORT"/>
    <property type="match status" value="1"/>
</dbReference>
<comment type="caution">
    <text evidence="4">The sequence shown here is derived from an EMBL/GenBank/DDBJ whole genome shotgun (WGS) entry which is preliminary data.</text>
</comment>
<evidence type="ECO:0000259" key="3">
    <source>
        <dbReference type="SMART" id="SM00822"/>
    </source>
</evidence>
<evidence type="ECO:0000256" key="1">
    <source>
        <dbReference type="ARBA" id="ARBA00006484"/>
    </source>
</evidence>
<evidence type="ECO:0000313" key="4">
    <source>
        <dbReference type="EMBL" id="MCX2973369.1"/>
    </source>
</evidence>
<proteinExistence type="inferred from homology"/>
<dbReference type="Proteomes" id="UP001143307">
    <property type="component" value="Unassembled WGS sequence"/>
</dbReference>
<dbReference type="CDD" id="cd05233">
    <property type="entry name" value="SDR_c"/>
    <property type="match status" value="1"/>
</dbReference>
<name>A0ABT3SU20_9GAMM</name>